<dbReference type="Pfam" id="PF00067">
    <property type="entry name" value="p450"/>
    <property type="match status" value="1"/>
</dbReference>
<dbReference type="Pfam" id="PF22290">
    <property type="entry name" value="DmmA-like_N"/>
    <property type="match status" value="1"/>
</dbReference>
<evidence type="ECO:0000256" key="5">
    <source>
        <dbReference type="ARBA" id="ARBA00022714"/>
    </source>
</evidence>
<protein>
    <submittedName>
        <fullName evidence="13">Cytochrome</fullName>
    </submittedName>
</protein>
<dbReference type="InterPro" id="IPR039261">
    <property type="entry name" value="FNR_nucleotide-bd"/>
</dbReference>
<dbReference type="CDD" id="cd00207">
    <property type="entry name" value="fer2"/>
    <property type="match status" value="1"/>
</dbReference>
<organism evidence="13 14">
    <name type="scientific">Vandammella animalimorsus</name>
    <dbReference type="NCBI Taxonomy" id="2029117"/>
    <lineage>
        <taxon>Bacteria</taxon>
        <taxon>Pseudomonadati</taxon>
        <taxon>Pseudomonadota</taxon>
        <taxon>Betaproteobacteria</taxon>
        <taxon>Burkholderiales</taxon>
        <taxon>Comamonadaceae</taxon>
        <taxon>Vandammella</taxon>
    </lineage>
</organism>
<dbReference type="InterPro" id="IPR001128">
    <property type="entry name" value="Cyt_P450"/>
</dbReference>
<dbReference type="InterPro" id="IPR036396">
    <property type="entry name" value="Cyt_P450_sf"/>
</dbReference>
<dbReference type="SUPFAM" id="SSF54292">
    <property type="entry name" value="2Fe-2S ferredoxin-like"/>
    <property type="match status" value="1"/>
</dbReference>
<dbReference type="InterPro" id="IPR036010">
    <property type="entry name" value="2Fe-2S_ferredoxin-like_sf"/>
</dbReference>
<evidence type="ECO:0000256" key="6">
    <source>
        <dbReference type="ARBA" id="ARBA00022723"/>
    </source>
</evidence>
<keyword evidence="8" id="KW-0408">Iron</keyword>
<dbReference type="GO" id="GO:0004497">
    <property type="term" value="F:monooxygenase activity"/>
    <property type="evidence" value="ECO:0007669"/>
    <property type="project" value="InterPro"/>
</dbReference>
<reference evidence="13 14" key="1">
    <citation type="submission" date="2017-08" db="EMBL/GenBank/DDBJ databases">
        <title>WGS of Clinical strains of the CDC Group NO-1 linked to zoonotic infections in humans.</title>
        <authorList>
            <person name="Bernier A.-M."/>
            <person name="Bernard K."/>
        </authorList>
    </citation>
    <scope>NUCLEOTIDE SEQUENCE [LARGE SCALE GENOMIC DNA]</scope>
    <source>
        <strain evidence="13 14">NML00-0135</strain>
    </source>
</reference>
<keyword evidence="14" id="KW-1185">Reference proteome</keyword>
<dbReference type="Pfam" id="PF00111">
    <property type="entry name" value="Fer2"/>
    <property type="match status" value="1"/>
</dbReference>
<keyword evidence="7" id="KW-0560">Oxidoreductase</keyword>
<dbReference type="SUPFAM" id="SSF63380">
    <property type="entry name" value="Riboflavin synthase domain-like"/>
    <property type="match status" value="1"/>
</dbReference>
<comment type="cofactor">
    <cofactor evidence="1">
        <name>FMN</name>
        <dbReference type="ChEBI" id="CHEBI:58210"/>
    </cofactor>
</comment>
<comment type="similarity">
    <text evidence="2">Belongs to the cytochrome P450 family.</text>
</comment>
<dbReference type="CDD" id="cd11078">
    <property type="entry name" value="CYP130-like"/>
    <property type="match status" value="1"/>
</dbReference>
<accession>A0A2A2AFR2</accession>
<dbReference type="InterPro" id="IPR017938">
    <property type="entry name" value="Riboflavin_synthase-like_b-brl"/>
</dbReference>
<dbReference type="AlphaFoldDB" id="A0A2A2AFR2"/>
<dbReference type="PROSITE" id="PS51384">
    <property type="entry name" value="FAD_FR"/>
    <property type="match status" value="1"/>
</dbReference>
<feature type="region of interest" description="Disordered" evidence="10">
    <location>
        <begin position="1"/>
        <end position="23"/>
    </location>
</feature>
<evidence type="ECO:0000256" key="1">
    <source>
        <dbReference type="ARBA" id="ARBA00001917"/>
    </source>
</evidence>
<dbReference type="GO" id="GO:0016705">
    <property type="term" value="F:oxidoreductase activity, acting on paired donors, with incorporation or reduction of molecular oxygen"/>
    <property type="evidence" value="ECO:0007669"/>
    <property type="project" value="InterPro"/>
</dbReference>
<dbReference type="PROSITE" id="PS00086">
    <property type="entry name" value="CYTOCHROME_P450"/>
    <property type="match status" value="1"/>
</dbReference>
<evidence type="ECO:0000313" key="14">
    <source>
        <dbReference type="Proteomes" id="UP000218054"/>
    </source>
</evidence>
<dbReference type="GO" id="GO:0005506">
    <property type="term" value="F:iron ion binding"/>
    <property type="evidence" value="ECO:0007669"/>
    <property type="project" value="InterPro"/>
</dbReference>
<evidence type="ECO:0000256" key="9">
    <source>
        <dbReference type="ARBA" id="ARBA00023014"/>
    </source>
</evidence>
<dbReference type="SUPFAM" id="SSF48264">
    <property type="entry name" value="Cytochrome P450"/>
    <property type="match status" value="1"/>
</dbReference>
<feature type="domain" description="2Fe-2S ferredoxin-type" evidence="11">
    <location>
        <begin position="722"/>
        <end position="809"/>
    </location>
</feature>
<keyword evidence="9" id="KW-0411">Iron-sulfur</keyword>
<evidence type="ECO:0000259" key="11">
    <source>
        <dbReference type="PROSITE" id="PS51085"/>
    </source>
</evidence>
<proteinExistence type="inferred from homology"/>
<dbReference type="EMBL" id="NSJB01000003">
    <property type="protein sequence ID" value="PAT37395.1"/>
    <property type="molecule type" value="Genomic_DNA"/>
</dbReference>
<keyword evidence="6" id="KW-0479">Metal-binding</keyword>
<dbReference type="PRINTS" id="PR00359">
    <property type="entry name" value="BP450"/>
</dbReference>
<dbReference type="PANTHER" id="PTHR46696:SF6">
    <property type="entry name" value="P450, PUTATIVE (EUROFUNG)-RELATED"/>
    <property type="match status" value="1"/>
</dbReference>
<dbReference type="InterPro" id="IPR006058">
    <property type="entry name" value="2Fe2S_fd_BS"/>
</dbReference>
<evidence type="ECO:0000256" key="8">
    <source>
        <dbReference type="ARBA" id="ARBA00023004"/>
    </source>
</evidence>
<evidence type="ECO:0000259" key="12">
    <source>
        <dbReference type="PROSITE" id="PS51384"/>
    </source>
</evidence>
<keyword evidence="4" id="KW-0288">FMN</keyword>
<dbReference type="PANTHER" id="PTHR46696">
    <property type="entry name" value="P450, PUTATIVE (EUROFUNG)-RELATED"/>
    <property type="match status" value="1"/>
</dbReference>
<dbReference type="GO" id="GO:0051537">
    <property type="term" value="F:2 iron, 2 sulfur cluster binding"/>
    <property type="evidence" value="ECO:0007669"/>
    <property type="project" value="UniProtKB-KW"/>
</dbReference>
<feature type="domain" description="FAD-binding FR-type" evidence="12">
    <location>
        <begin position="486"/>
        <end position="596"/>
    </location>
</feature>
<dbReference type="InterPro" id="IPR017972">
    <property type="entry name" value="Cyt_P450_CS"/>
</dbReference>
<dbReference type="InterPro" id="IPR017927">
    <property type="entry name" value="FAD-bd_FR_type"/>
</dbReference>
<dbReference type="PROSITE" id="PS00197">
    <property type="entry name" value="2FE2S_FER_1"/>
    <property type="match status" value="1"/>
</dbReference>
<keyword evidence="5" id="KW-0001">2Fe-2S</keyword>
<dbReference type="InterPro" id="IPR002397">
    <property type="entry name" value="Cyt_P450_B"/>
</dbReference>
<dbReference type="InterPro" id="IPR054582">
    <property type="entry name" value="DmmA-like_N"/>
</dbReference>
<dbReference type="GO" id="GO:0020037">
    <property type="term" value="F:heme binding"/>
    <property type="evidence" value="ECO:0007669"/>
    <property type="project" value="InterPro"/>
</dbReference>
<dbReference type="Gene3D" id="2.40.30.10">
    <property type="entry name" value="Translation factors"/>
    <property type="match status" value="1"/>
</dbReference>
<dbReference type="PROSITE" id="PS51257">
    <property type="entry name" value="PROKAR_LIPOPROTEIN"/>
    <property type="match status" value="1"/>
</dbReference>
<dbReference type="CDD" id="cd06185">
    <property type="entry name" value="PDR_like"/>
    <property type="match status" value="1"/>
</dbReference>
<dbReference type="PROSITE" id="PS51085">
    <property type="entry name" value="2FE2S_FER_2"/>
    <property type="match status" value="1"/>
</dbReference>
<dbReference type="InterPro" id="IPR001041">
    <property type="entry name" value="2Fe-2S_ferredoxin-type"/>
</dbReference>
<comment type="caution">
    <text evidence="13">The sequence shown here is derived from an EMBL/GenBank/DDBJ whole genome shotgun (WGS) entry which is preliminary data.</text>
</comment>
<keyword evidence="3" id="KW-0285">Flavoprotein</keyword>
<evidence type="ECO:0000256" key="10">
    <source>
        <dbReference type="SAM" id="MobiDB-lite"/>
    </source>
</evidence>
<evidence type="ECO:0000256" key="3">
    <source>
        <dbReference type="ARBA" id="ARBA00022630"/>
    </source>
</evidence>
<evidence type="ECO:0000313" key="13">
    <source>
        <dbReference type="EMBL" id="PAT37395.1"/>
    </source>
</evidence>
<sequence>MAGHRAPENTTTPHDLCPMPSPSHTQAAAGCPLSGAASAAALAPNGCPVSAQAAQFDPFSAAYQQHPADYVRWAREQEPVFWSPQLGYWVVTRYADVKAVFRDNLLFSPANALEKITPPTPEVSAILQRYGYAMSRTMVNEDEPDHMERRRLLLDAFLPERLIHFEPMVRALARQYMDRFIDKGRADLVGEMFYEIPLAVALKFLGVSDEGVQQLQQFAAAHTLNTWGRPTPQEQIDIAENVGQFWATAQRILDDMLAQPEGQGQGWMYETIAQHRKHPDVVPMSYLRSMMMAILAAAHETTSNATANAFMTLLTQRSAWQALCDNPALIPNAVEECLRVAGSIIAWRRVATADAVVGGVPIPKGGKLLLLQASANFDPRHFENPGEVDLYREAAVEHLSFGYGAHQCMGKNIGRMQMRVFLEEFVRRLPHMRLVPGQTPSYLPNTSFRGPDALWVQWDPARNPERLAQTLPEPAPFYIGPPAKDSIARPVVVREKHQEGQGLWRLVLASATGEPLPAWSAGAHVDLIAGGFRRKYSLCGPAGPNDQNNPSGACDTLQVVVQREDEGRGGSRFFCDTLQPGSQLQLSGPKNLFRLDEGGQRFVLIAGGIGITPMMAMADRLKALGKPYTLHYAARSRAHMALLARLERDHAAALRLYAKDQGQRMDLAALLADVDADTRVYACGPARLIEALETMAEDWPEGVLHFEHFHTDSAVLDPAKEHGFTAHLKDSGLDIPVAADQTLLQALQAAGFDIPCDCGEGLCGTCEVAVAQGQIDHRDKVLTKTERAANTRMMACCSRAVGDKIVLSL</sequence>
<evidence type="ECO:0000256" key="2">
    <source>
        <dbReference type="ARBA" id="ARBA00010617"/>
    </source>
</evidence>
<dbReference type="SUPFAM" id="SSF52343">
    <property type="entry name" value="Ferredoxin reductase-like, C-terminal NADP-linked domain"/>
    <property type="match status" value="1"/>
</dbReference>
<dbReference type="InterPro" id="IPR012675">
    <property type="entry name" value="Beta-grasp_dom_sf"/>
</dbReference>
<gene>
    <name evidence="13" type="ORF">CK625_07335</name>
</gene>
<evidence type="ECO:0000256" key="4">
    <source>
        <dbReference type="ARBA" id="ARBA00022643"/>
    </source>
</evidence>
<dbReference type="Gene3D" id="3.10.20.30">
    <property type="match status" value="1"/>
</dbReference>
<dbReference type="Gene3D" id="1.10.630.10">
    <property type="entry name" value="Cytochrome P450"/>
    <property type="match status" value="1"/>
</dbReference>
<name>A0A2A2AFR2_9BURK</name>
<dbReference type="Proteomes" id="UP000218054">
    <property type="component" value="Unassembled WGS sequence"/>
</dbReference>
<dbReference type="Gene3D" id="3.40.50.80">
    <property type="entry name" value="Nucleotide-binding domain of ferredoxin-NADP reductase (FNR) module"/>
    <property type="match status" value="1"/>
</dbReference>
<evidence type="ECO:0000256" key="7">
    <source>
        <dbReference type="ARBA" id="ARBA00023002"/>
    </source>
</evidence>